<dbReference type="AlphaFoldDB" id="A0A5B7BV21"/>
<protein>
    <submittedName>
        <fullName evidence="1">Uncharacterized protein</fullName>
    </submittedName>
</protein>
<proteinExistence type="predicted"/>
<sequence length="239" mass="25651">MDTEVGGNQSMEAENSMKKLEENCVAGEAKDAVEPQPQSIVAADGGAPLGPITPDSNKESGDFLLDFTSPLTLVSSPPKAVCFDSRQNLDGYASIDNSPHTPNEGVFDPFAPGPDKLMLAPHHNKYLEESRSNVARQLNFDASVKSFGDGNHGNDAESILEEEILLETVYGTLLEAIVSKQTEGLLVEISPLDSGSDGFKTPTSAPRLNQVAETCPGAPMKPTRKFRSIDQGLCRKLEF</sequence>
<reference evidence="1" key="1">
    <citation type="submission" date="2019-08" db="EMBL/GenBank/DDBJ databases">
        <title>Reference gene set and small RNA set construction with multiple tissues from Davidia involucrata Baill.</title>
        <authorList>
            <person name="Yang H."/>
            <person name="Zhou C."/>
            <person name="Li G."/>
            <person name="Wang J."/>
            <person name="Gao P."/>
            <person name="Wang M."/>
            <person name="Wang R."/>
            <person name="Zhao Y."/>
        </authorList>
    </citation>
    <scope>NUCLEOTIDE SEQUENCE</scope>
    <source>
        <tissue evidence="1">Mixed with DoveR01_LX</tissue>
    </source>
</reference>
<dbReference type="EMBL" id="GHES01040434">
    <property type="protein sequence ID" value="MPA70993.1"/>
    <property type="molecule type" value="Transcribed_RNA"/>
</dbReference>
<dbReference type="InterPro" id="IPR038971">
    <property type="entry name" value="SMR11/SMR16"/>
</dbReference>
<gene>
    <name evidence="1" type="ORF">Din_040434</name>
</gene>
<dbReference type="PANTHER" id="PTHR36310">
    <property type="entry name" value="CYCLIN-DEPENDENT PROTEIN KINASE INHIBITOR SMR11"/>
    <property type="match status" value="1"/>
</dbReference>
<evidence type="ECO:0000313" key="1">
    <source>
        <dbReference type="EMBL" id="MPA70993.1"/>
    </source>
</evidence>
<dbReference type="PANTHER" id="PTHR36310:SF1">
    <property type="entry name" value="CYCLIN-DEPENDENT PROTEIN KINASE INHIBITOR SMR11"/>
    <property type="match status" value="1"/>
</dbReference>
<name>A0A5B7BV21_DAVIN</name>
<accession>A0A5B7BV21</accession>
<organism evidence="1">
    <name type="scientific">Davidia involucrata</name>
    <name type="common">Dove tree</name>
    <dbReference type="NCBI Taxonomy" id="16924"/>
    <lineage>
        <taxon>Eukaryota</taxon>
        <taxon>Viridiplantae</taxon>
        <taxon>Streptophyta</taxon>
        <taxon>Embryophyta</taxon>
        <taxon>Tracheophyta</taxon>
        <taxon>Spermatophyta</taxon>
        <taxon>Magnoliopsida</taxon>
        <taxon>eudicotyledons</taxon>
        <taxon>Gunneridae</taxon>
        <taxon>Pentapetalae</taxon>
        <taxon>asterids</taxon>
        <taxon>Cornales</taxon>
        <taxon>Nyssaceae</taxon>
        <taxon>Davidia</taxon>
    </lineage>
</organism>